<evidence type="ECO:0000313" key="1">
    <source>
        <dbReference type="EMBL" id="RIE07274.1"/>
    </source>
</evidence>
<protein>
    <recommendedName>
        <fullName evidence="5">L-2-amino-thiazoline-4-carboxylic acid hydrolase</fullName>
    </recommendedName>
</protein>
<accession>A0A398D5B9</accession>
<reference evidence="3 4" key="1">
    <citation type="submission" date="2018-09" db="EMBL/GenBank/DDBJ databases">
        <title>Discovery and Ecogenomic Context for Candidatus Cryosericales, a Global Caldiserica Order Active in Thawing Permafrost.</title>
        <authorList>
            <person name="Martinez M.A."/>
            <person name="Woodcroft B.J."/>
            <person name="Ignacio Espinoza J.C."/>
            <person name="Zayed A."/>
            <person name="Singleton C.M."/>
            <person name="Boyd J."/>
            <person name="Li Y.-F."/>
            <person name="Purvine S."/>
            <person name="Maughan H."/>
            <person name="Hodgkins S.B."/>
            <person name="Anderson D."/>
            <person name="Sederholm M."/>
            <person name="Temperton B."/>
            <person name="Saleska S.R."/>
            <person name="Tyson G.W."/>
            <person name="Rich V.I."/>
        </authorList>
    </citation>
    <scope>NUCLEOTIDE SEQUENCE [LARGE SCALE GENOMIC DNA]</scope>
    <source>
        <strain evidence="2 4">SMC5</strain>
        <strain evidence="1 3">SMC6</strain>
    </source>
</reference>
<dbReference type="Proteomes" id="UP000266260">
    <property type="component" value="Unassembled WGS sequence"/>
</dbReference>
<accession>A0A398D819</accession>
<evidence type="ECO:0000313" key="2">
    <source>
        <dbReference type="EMBL" id="RIE08669.1"/>
    </source>
</evidence>
<dbReference type="EMBL" id="QXIU01000194">
    <property type="protein sequence ID" value="RIE08669.1"/>
    <property type="molecule type" value="Genomic_DNA"/>
</dbReference>
<dbReference type="Pfam" id="PF14196">
    <property type="entry name" value="ATC_hydrolase"/>
    <property type="match status" value="1"/>
</dbReference>
<evidence type="ECO:0008006" key="5">
    <source>
        <dbReference type="Google" id="ProtNLM"/>
    </source>
</evidence>
<organism evidence="1 3">
    <name type="scientific">Candidatus Cryosericum odellii</name>
    <dbReference type="NCBI Taxonomy" id="2290917"/>
    <lineage>
        <taxon>Bacteria</taxon>
        <taxon>Pseudomonadati</taxon>
        <taxon>Caldisericota/Cryosericota group</taxon>
        <taxon>Candidatus Cryosericota</taxon>
        <taxon>Candidatus Cryosericia</taxon>
        <taxon>Candidatus Cryosericales</taxon>
        <taxon>Candidatus Cryosericaceae</taxon>
        <taxon>Candidatus Cryosericum</taxon>
    </lineage>
</organism>
<gene>
    <name evidence="2" type="ORF">SMC5_07830</name>
    <name evidence="1" type="ORF">SMC6_07020</name>
</gene>
<dbReference type="OrthoDB" id="1858124at2"/>
<name>A0A398D819_9BACT</name>
<evidence type="ECO:0000313" key="4">
    <source>
        <dbReference type="Proteomes" id="UP000266489"/>
    </source>
</evidence>
<dbReference type="EMBL" id="QXIT01000119">
    <property type="protein sequence ID" value="RIE07274.1"/>
    <property type="molecule type" value="Genomic_DNA"/>
</dbReference>
<proteinExistence type="predicted"/>
<sequence length="248" mass="27963">MSGGLQEVRVHDVETREAFTAEHHALLFAWIAREAIVRIGEEDAVSVIRAAVRLYGEQRGHRMALRAQQDGQPLSMASYLSYREWEVPVGEMQQTGLPWRGDLRTQVRRCCWATTWQQEGLTDYGKYYCQEIDKAVVRGFNADLIVDVKGTRTNGSRMCQFIYHGAFEGTLVHEEAQRDQEKRILPWSYHAVHLFATMRAVLQRELGSAGFAASQEVLEIFAVRFGPAMAGILAGDAGTDFDVLPEGR</sequence>
<dbReference type="AlphaFoldDB" id="A0A398D819"/>
<evidence type="ECO:0000313" key="3">
    <source>
        <dbReference type="Proteomes" id="UP000266260"/>
    </source>
</evidence>
<dbReference type="Proteomes" id="UP000266489">
    <property type="component" value="Unassembled WGS sequence"/>
</dbReference>
<keyword evidence="3" id="KW-1185">Reference proteome</keyword>
<dbReference type="InterPro" id="IPR026002">
    <property type="entry name" value="ATC_hydrolase-like"/>
</dbReference>
<comment type="caution">
    <text evidence="1">The sequence shown here is derived from an EMBL/GenBank/DDBJ whole genome shotgun (WGS) entry which is preliminary data.</text>
</comment>